<dbReference type="RefSeq" id="WP_070947456.1">
    <property type="nucleotide sequence ID" value="NZ_MLIQ01000014.1"/>
</dbReference>
<comment type="caution">
    <text evidence="2">The sequence shown here is derived from an EMBL/GenBank/DDBJ whole genome shotgun (WGS) entry which is preliminary data.</text>
</comment>
<sequence length="325" mass="33593">MTQPVNTTTDPSSHDAFNKNGQGVSDAAARVGAPAPSTGLDDLDSVLGKHTDKTKDELDDSKKTLDKSAKGINDLTDTDKDSAKKFKGPDGPRVNNAGFSPPPSASPSPAPMAAPAPAPAAAPMSAPAPSSSPIPASMRPISPQALATLLSNAGVTPESASEAMNSGGHVGTGAKQRVDPKLSRTGRGAMSPAELRVAIDKAADAAGIPNDKMVRAKWHALYRFLIEHESGNQPDRIQEVKDVNMSGAQAADGAPANAARGLCMMVPGTFGGHHVAGTSDNIYDPVANIAASMSYVMTRYHVEPNAGSNFDTFEARRHANGYTGY</sequence>
<evidence type="ECO:0000313" key="3">
    <source>
        <dbReference type="Proteomes" id="UP000180043"/>
    </source>
</evidence>
<feature type="compositionally biased region" description="Polar residues" evidence="1">
    <location>
        <begin position="152"/>
        <end position="164"/>
    </location>
</feature>
<feature type="region of interest" description="Disordered" evidence="1">
    <location>
        <begin position="1"/>
        <end position="139"/>
    </location>
</feature>
<name>A0A1S1LQT3_MYCCH</name>
<feature type="compositionally biased region" description="Basic and acidic residues" evidence="1">
    <location>
        <begin position="77"/>
        <end position="90"/>
    </location>
</feature>
<dbReference type="InterPro" id="IPR023346">
    <property type="entry name" value="Lysozyme-like_dom_sf"/>
</dbReference>
<dbReference type="Proteomes" id="UP000180043">
    <property type="component" value="Unassembled WGS sequence"/>
</dbReference>
<organism evidence="2 3">
    <name type="scientific">Mycobacteroides chelonae</name>
    <name type="common">Mycobacterium chelonae</name>
    <dbReference type="NCBI Taxonomy" id="1774"/>
    <lineage>
        <taxon>Bacteria</taxon>
        <taxon>Bacillati</taxon>
        <taxon>Actinomycetota</taxon>
        <taxon>Actinomycetes</taxon>
        <taxon>Mycobacteriales</taxon>
        <taxon>Mycobacteriaceae</taxon>
        <taxon>Mycobacteroides</taxon>
    </lineage>
</organism>
<dbReference type="EMBL" id="MLIQ01000014">
    <property type="protein sequence ID" value="OHU57081.1"/>
    <property type="molecule type" value="Genomic_DNA"/>
</dbReference>
<evidence type="ECO:0000256" key="1">
    <source>
        <dbReference type="SAM" id="MobiDB-lite"/>
    </source>
</evidence>
<feature type="compositionally biased region" description="Pro residues" evidence="1">
    <location>
        <begin position="100"/>
        <end position="120"/>
    </location>
</feature>
<evidence type="ECO:0000313" key="2">
    <source>
        <dbReference type="EMBL" id="OHU57081.1"/>
    </source>
</evidence>
<feature type="compositionally biased region" description="Basic and acidic residues" evidence="1">
    <location>
        <begin position="47"/>
        <end position="69"/>
    </location>
</feature>
<feature type="compositionally biased region" description="Low complexity" evidence="1">
    <location>
        <begin position="121"/>
        <end position="139"/>
    </location>
</feature>
<protein>
    <submittedName>
        <fullName evidence="2">Uncharacterized protein</fullName>
    </submittedName>
</protein>
<reference evidence="2 3" key="1">
    <citation type="submission" date="2016-10" db="EMBL/GenBank/DDBJ databases">
        <title>Evaluation of Human, Veterinary and Environmental Mycobacterium chelonae Isolates by Core Genome Phylogenomic Analysis, Targeted Gene Comparison, and Anti-microbial Susceptibility Patterns: A Tale of Mistaken Identities.</title>
        <authorList>
            <person name="Fogelson S.B."/>
            <person name="Camus A.C."/>
            <person name="Lorenz W."/>
            <person name="Vasireddy R."/>
            <person name="Vasireddy S."/>
            <person name="Smith T."/>
            <person name="Brown-Elliott B.A."/>
            <person name="Wallace R.J.Jr."/>
            <person name="Hasan N.A."/>
            <person name="Reischl U."/>
            <person name="Sanchez S."/>
        </authorList>
    </citation>
    <scope>NUCLEOTIDE SEQUENCE [LARGE SCALE GENOMIC DNA]</scope>
    <source>
        <strain evidence="2 3">15515</strain>
    </source>
</reference>
<gene>
    <name evidence="2" type="ORF">BKG82_12890</name>
</gene>
<proteinExistence type="predicted"/>
<feature type="region of interest" description="Disordered" evidence="1">
    <location>
        <begin position="152"/>
        <end position="189"/>
    </location>
</feature>
<feature type="compositionally biased region" description="Polar residues" evidence="1">
    <location>
        <begin position="1"/>
        <end position="11"/>
    </location>
</feature>
<dbReference type="SUPFAM" id="SSF53955">
    <property type="entry name" value="Lysozyme-like"/>
    <property type="match status" value="1"/>
</dbReference>
<accession>A0A1S1LQT3</accession>
<dbReference type="AlphaFoldDB" id="A0A1S1LQT3"/>